<dbReference type="AlphaFoldDB" id="A0A1F4V9I2"/>
<sequence length="239" mass="28312">MPSEIINNLLIEYWSEILVVIACLGVGMIILGIRKSGSNFRQNIINKKIIKKKLIESYIDVLNNIIELIDKINEYEKSFGKFNDKHIYYILDSLNTMQSLNEENKALEEQTIQSGLIDITFKLSEVLSSLYHLENENYEIQKKYQELVVSLSRKYKNVEIQDEIYNENIDMKKHIMSEVQLLKDKTENLMVEYNLQKEKREKDLNEIIIHCKDLIYKLDQFKIKQLAAKKIYVKYLSYV</sequence>
<proteinExistence type="predicted"/>
<organism evidence="2 3">
    <name type="scientific">candidate division WWE3 bacterium RIFCSPHIGHO2_02_FULL_38_14</name>
    <dbReference type="NCBI Taxonomy" id="1802620"/>
    <lineage>
        <taxon>Bacteria</taxon>
        <taxon>Katanobacteria</taxon>
    </lineage>
</organism>
<reference evidence="2 3" key="1">
    <citation type="journal article" date="2016" name="Nat. Commun.">
        <title>Thousands of microbial genomes shed light on interconnected biogeochemical processes in an aquifer system.</title>
        <authorList>
            <person name="Anantharaman K."/>
            <person name="Brown C.T."/>
            <person name="Hug L.A."/>
            <person name="Sharon I."/>
            <person name="Castelle C.J."/>
            <person name="Probst A.J."/>
            <person name="Thomas B.C."/>
            <person name="Singh A."/>
            <person name="Wilkins M.J."/>
            <person name="Karaoz U."/>
            <person name="Brodie E.L."/>
            <person name="Williams K.H."/>
            <person name="Hubbard S.S."/>
            <person name="Banfield J.F."/>
        </authorList>
    </citation>
    <scope>NUCLEOTIDE SEQUENCE [LARGE SCALE GENOMIC DNA]</scope>
</reference>
<keyword evidence="1" id="KW-1133">Transmembrane helix</keyword>
<protein>
    <submittedName>
        <fullName evidence="2">Uncharacterized protein</fullName>
    </submittedName>
</protein>
<dbReference type="EMBL" id="MEVD01000015">
    <property type="protein sequence ID" value="OGC53323.1"/>
    <property type="molecule type" value="Genomic_DNA"/>
</dbReference>
<keyword evidence="1" id="KW-0472">Membrane</keyword>
<evidence type="ECO:0000256" key="1">
    <source>
        <dbReference type="SAM" id="Phobius"/>
    </source>
</evidence>
<dbReference type="Proteomes" id="UP000178127">
    <property type="component" value="Unassembled WGS sequence"/>
</dbReference>
<feature type="transmembrane region" description="Helical" evidence="1">
    <location>
        <begin position="13"/>
        <end position="33"/>
    </location>
</feature>
<gene>
    <name evidence="2" type="ORF">A3D91_02850</name>
</gene>
<comment type="caution">
    <text evidence="2">The sequence shown here is derived from an EMBL/GenBank/DDBJ whole genome shotgun (WGS) entry which is preliminary data.</text>
</comment>
<evidence type="ECO:0000313" key="2">
    <source>
        <dbReference type="EMBL" id="OGC53323.1"/>
    </source>
</evidence>
<keyword evidence="1" id="KW-0812">Transmembrane</keyword>
<name>A0A1F4V9I2_UNCKA</name>
<accession>A0A1F4V9I2</accession>
<evidence type="ECO:0000313" key="3">
    <source>
        <dbReference type="Proteomes" id="UP000178127"/>
    </source>
</evidence>